<gene>
    <name evidence="2" type="ORF">B1A_03834</name>
</gene>
<dbReference type="InterPro" id="IPR050900">
    <property type="entry name" value="Transposase_IS3/IS150/IS904"/>
</dbReference>
<dbReference type="InterPro" id="IPR012337">
    <property type="entry name" value="RNaseH-like_sf"/>
</dbReference>
<comment type="caution">
    <text evidence="2">The sequence shown here is derived from an EMBL/GenBank/DDBJ whole genome shotgun (WGS) entry which is preliminary data.</text>
</comment>
<evidence type="ECO:0000259" key="1">
    <source>
        <dbReference type="PROSITE" id="PS50994"/>
    </source>
</evidence>
<feature type="non-terminal residue" evidence="2">
    <location>
        <position position="252"/>
    </location>
</feature>
<feature type="non-terminal residue" evidence="2">
    <location>
        <position position="1"/>
    </location>
</feature>
<dbReference type="GO" id="GO:0015074">
    <property type="term" value="P:DNA integration"/>
    <property type="evidence" value="ECO:0007669"/>
    <property type="project" value="InterPro"/>
</dbReference>
<dbReference type="PROSITE" id="PS50994">
    <property type="entry name" value="INTEGRASE"/>
    <property type="match status" value="1"/>
</dbReference>
<dbReference type="PANTHER" id="PTHR46889:SF4">
    <property type="entry name" value="TRANSPOSASE INSO FOR INSERTION SEQUENCE ELEMENT IS911B-RELATED"/>
    <property type="match status" value="1"/>
</dbReference>
<organism evidence="2">
    <name type="scientific">mine drainage metagenome</name>
    <dbReference type="NCBI Taxonomy" id="410659"/>
    <lineage>
        <taxon>unclassified sequences</taxon>
        <taxon>metagenomes</taxon>
        <taxon>ecological metagenomes</taxon>
    </lineage>
</organism>
<dbReference type="SUPFAM" id="SSF53098">
    <property type="entry name" value="Ribonuclease H-like"/>
    <property type="match status" value="1"/>
</dbReference>
<evidence type="ECO:0000313" key="2">
    <source>
        <dbReference type="EMBL" id="EQD75691.1"/>
    </source>
</evidence>
<dbReference type="InterPro" id="IPR036397">
    <property type="entry name" value="RNaseH_sf"/>
</dbReference>
<accession>T1BS15</accession>
<dbReference type="PANTHER" id="PTHR46889">
    <property type="entry name" value="TRANSPOSASE INSF FOR INSERTION SEQUENCE IS3B-RELATED"/>
    <property type="match status" value="1"/>
</dbReference>
<reference evidence="2" key="2">
    <citation type="journal article" date="2014" name="ISME J.">
        <title>Microbial stratification in low pH oxic and suboxic macroscopic growths along an acid mine drainage.</title>
        <authorList>
            <person name="Mendez-Garcia C."/>
            <person name="Mesa V."/>
            <person name="Sprenger R.R."/>
            <person name="Richter M."/>
            <person name="Diez M.S."/>
            <person name="Solano J."/>
            <person name="Bargiela R."/>
            <person name="Golyshina O.V."/>
            <person name="Manteca A."/>
            <person name="Ramos J.L."/>
            <person name="Gallego J.R."/>
            <person name="Llorente I."/>
            <person name="Martins Dos Santos V.A."/>
            <person name="Jensen O.N."/>
            <person name="Pelaez A.I."/>
            <person name="Sanchez J."/>
            <person name="Ferrer M."/>
        </authorList>
    </citation>
    <scope>NUCLEOTIDE SEQUENCE</scope>
</reference>
<name>T1BS15_9ZZZZ</name>
<dbReference type="AlphaFoldDB" id="T1BS15"/>
<dbReference type="GO" id="GO:0003676">
    <property type="term" value="F:nucleic acid binding"/>
    <property type="evidence" value="ECO:0007669"/>
    <property type="project" value="InterPro"/>
</dbReference>
<dbReference type="InterPro" id="IPR001584">
    <property type="entry name" value="Integrase_cat-core"/>
</dbReference>
<dbReference type="Gene3D" id="3.30.420.10">
    <property type="entry name" value="Ribonuclease H-like superfamily/Ribonuclease H"/>
    <property type="match status" value="1"/>
</dbReference>
<reference evidence="2" key="1">
    <citation type="submission" date="2013-08" db="EMBL/GenBank/DDBJ databases">
        <authorList>
            <person name="Mendez C."/>
            <person name="Richter M."/>
            <person name="Ferrer M."/>
            <person name="Sanchez J."/>
        </authorList>
    </citation>
    <scope>NUCLEOTIDE SEQUENCE</scope>
</reference>
<sequence>INPGLILDQRFNTFSITDEEWIVIDYKQRYPRMNHREMAYSMIDEDVAYLSPSSVYRILKEHDLIIPWKTRLWNSKKSDKPMKPDEIWQTDIMYVNVIDRFYYLLIFIDVYSRYIVHYRLLVSMDGDSVSIEAQIAVEKLRKDSLAEPIIQSDNGSAFISFEFKTVLKANNLTHKRIRPHTPKDNAIVERVNKTVRENIEATLITDYQDAIRIIDQTIEWYNNKRRHSSLNYLPPKEYYRGEPEILLAVREA</sequence>
<dbReference type="Pfam" id="PF00665">
    <property type="entry name" value="rve"/>
    <property type="match status" value="1"/>
</dbReference>
<protein>
    <submittedName>
        <fullName evidence="2">Transposase, OrfB</fullName>
    </submittedName>
</protein>
<feature type="domain" description="Integrase catalytic" evidence="1">
    <location>
        <begin position="80"/>
        <end position="242"/>
    </location>
</feature>
<dbReference type="EMBL" id="AUZX01002799">
    <property type="protein sequence ID" value="EQD75691.1"/>
    <property type="molecule type" value="Genomic_DNA"/>
</dbReference>
<proteinExistence type="predicted"/>